<dbReference type="PROSITE" id="PS50097">
    <property type="entry name" value="BTB"/>
    <property type="match status" value="1"/>
</dbReference>
<dbReference type="AlphaFoldDB" id="A0A4Y7QG59"/>
<dbReference type="Gene3D" id="3.30.710.10">
    <property type="entry name" value="Potassium Channel Kv1.1, Chain A"/>
    <property type="match status" value="1"/>
</dbReference>
<sequence>MNDIAIDSDATRVSNDYHPAYSSRSADIVLLSNDGVKFRVHSSILATASKIFHDMFGMPRSAEESHDDALPMGESSEILKMLLDIIYPRDTDPVLPSMSFPFLRHVLSAAEKYDLARVNHYVRLLAKTELFNSKPLEAYALACTFGWDEDAQKLSLQLLDLDLSSPAHADILKSINSASLYELFQMRWKIKVEVLEVIERSRDEEIEHLYGCNCEDGNVPDNDDWDALEMFLRGELDKYPNGSSLRQFPWYHGDLLRLWNLKCNMCDKLLVRKLSLEKAVIKALDEVDFTNRPLSP</sequence>
<dbReference type="InterPro" id="IPR000210">
    <property type="entry name" value="BTB/POZ_dom"/>
</dbReference>
<feature type="domain" description="BTB" evidence="1">
    <location>
        <begin position="26"/>
        <end position="87"/>
    </location>
</feature>
<keyword evidence="3" id="KW-1185">Reference proteome</keyword>
<dbReference type="OrthoDB" id="6359816at2759"/>
<organism evidence="2 3">
    <name type="scientific">Rickenella mellea</name>
    <dbReference type="NCBI Taxonomy" id="50990"/>
    <lineage>
        <taxon>Eukaryota</taxon>
        <taxon>Fungi</taxon>
        <taxon>Dikarya</taxon>
        <taxon>Basidiomycota</taxon>
        <taxon>Agaricomycotina</taxon>
        <taxon>Agaricomycetes</taxon>
        <taxon>Hymenochaetales</taxon>
        <taxon>Rickenellaceae</taxon>
        <taxon>Rickenella</taxon>
    </lineage>
</organism>
<dbReference type="SUPFAM" id="SSF54695">
    <property type="entry name" value="POZ domain"/>
    <property type="match status" value="1"/>
</dbReference>
<accession>A0A4Y7QG59</accession>
<name>A0A4Y7QG59_9AGAM</name>
<reference evidence="2 3" key="1">
    <citation type="submission" date="2018-06" db="EMBL/GenBank/DDBJ databases">
        <title>A transcriptomic atlas of mushroom development highlights an independent origin of complex multicellularity.</title>
        <authorList>
            <consortium name="DOE Joint Genome Institute"/>
            <person name="Krizsan K."/>
            <person name="Almasi E."/>
            <person name="Merenyi Z."/>
            <person name="Sahu N."/>
            <person name="Viragh M."/>
            <person name="Koszo T."/>
            <person name="Mondo S."/>
            <person name="Kiss B."/>
            <person name="Balint B."/>
            <person name="Kues U."/>
            <person name="Barry K."/>
            <person name="Hegedus J.C."/>
            <person name="Henrissat B."/>
            <person name="Johnson J."/>
            <person name="Lipzen A."/>
            <person name="Ohm R."/>
            <person name="Nagy I."/>
            <person name="Pangilinan J."/>
            <person name="Yan J."/>
            <person name="Xiong Y."/>
            <person name="Grigoriev I.V."/>
            <person name="Hibbett D.S."/>
            <person name="Nagy L.G."/>
        </authorList>
    </citation>
    <scope>NUCLEOTIDE SEQUENCE [LARGE SCALE GENOMIC DNA]</scope>
    <source>
        <strain evidence="2 3">SZMC22713</strain>
    </source>
</reference>
<dbReference type="Pfam" id="PF00651">
    <property type="entry name" value="BTB"/>
    <property type="match status" value="1"/>
</dbReference>
<gene>
    <name evidence="2" type="ORF">BD410DRAFT_529674</name>
</gene>
<dbReference type="EMBL" id="ML170161">
    <property type="protein sequence ID" value="TDL26627.1"/>
    <property type="molecule type" value="Genomic_DNA"/>
</dbReference>
<dbReference type="Proteomes" id="UP000294933">
    <property type="component" value="Unassembled WGS sequence"/>
</dbReference>
<evidence type="ECO:0000259" key="1">
    <source>
        <dbReference type="PROSITE" id="PS50097"/>
    </source>
</evidence>
<dbReference type="VEuPathDB" id="FungiDB:BD410DRAFT_529674"/>
<proteinExistence type="predicted"/>
<evidence type="ECO:0000313" key="2">
    <source>
        <dbReference type="EMBL" id="TDL26627.1"/>
    </source>
</evidence>
<dbReference type="InterPro" id="IPR011333">
    <property type="entry name" value="SKP1/BTB/POZ_sf"/>
</dbReference>
<evidence type="ECO:0000313" key="3">
    <source>
        <dbReference type="Proteomes" id="UP000294933"/>
    </source>
</evidence>
<dbReference type="SMART" id="SM00225">
    <property type="entry name" value="BTB"/>
    <property type="match status" value="1"/>
</dbReference>
<protein>
    <recommendedName>
        <fullName evidence="1">BTB domain-containing protein</fullName>
    </recommendedName>
</protein>